<evidence type="ECO:0000256" key="3">
    <source>
        <dbReference type="ARBA" id="ARBA00011738"/>
    </source>
</evidence>
<dbReference type="FunFam" id="3.40.50.720:FF:000255">
    <property type="entry name" value="Methylenetetrahydrofolate dehydrogenase"/>
    <property type="match status" value="1"/>
</dbReference>
<dbReference type="InterPro" id="IPR020631">
    <property type="entry name" value="THF_DH/CycHdrlase_NAD-bd_dom"/>
</dbReference>
<dbReference type="InterPro" id="IPR046346">
    <property type="entry name" value="Aminoacid_DH-like_N_sf"/>
</dbReference>
<dbReference type="EMBL" id="KL584738">
    <property type="protein sequence ID" value="KEQ68122.1"/>
    <property type="molecule type" value="Genomic_DNA"/>
</dbReference>
<evidence type="ECO:0000256" key="2">
    <source>
        <dbReference type="ARBA" id="ARBA00004496"/>
    </source>
</evidence>
<dbReference type="InterPro" id="IPR000672">
    <property type="entry name" value="THF_DH/CycHdrlase"/>
</dbReference>
<dbReference type="Pfam" id="PF00763">
    <property type="entry name" value="THF_DHG_CYH"/>
    <property type="match status" value="1"/>
</dbReference>
<dbReference type="OrthoDB" id="41403at2759"/>
<dbReference type="InterPro" id="IPR020630">
    <property type="entry name" value="THF_DH/CycHdrlase_cat_dom"/>
</dbReference>
<dbReference type="Gene3D" id="3.40.50.720">
    <property type="entry name" value="NAD(P)-binding Rossmann-like Domain"/>
    <property type="match status" value="1"/>
</dbReference>
<dbReference type="Pfam" id="PF02882">
    <property type="entry name" value="THF_DHG_CYH_C"/>
    <property type="match status" value="1"/>
</dbReference>
<dbReference type="PANTHER" id="PTHR48099">
    <property type="entry name" value="C-1-TETRAHYDROFOLATE SYNTHASE, CYTOPLASMIC-RELATED"/>
    <property type="match status" value="1"/>
</dbReference>
<comment type="similarity">
    <text evidence="11">Belongs to the tetrahydrofolate dehydrogenase/cyclohydrolase family.</text>
</comment>
<evidence type="ECO:0000256" key="5">
    <source>
        <dbReference type="ARBA" id="ARBA00022563"/>
    </source>
</evidence>
<feature type="coiled-coil region" evidence="14">
    <location>
        <begin position="363"/>
        <end position="390"/>
    </location>
</feature>
<evidence type="ECO:0000313" key="18">
    <source>
        <dbReference type="EMBL" id="KEQ68122.1"/>
    </source>
</evidence>
<dbReference type="GO" id="GO:0009113">
    <property type="term" value="P:purine nucleobase biosynthetic process"/>
    <property type="evidence" value="ECO:0007669"/>
    <property type="project" value="TreeGrafter"/>
</dbReference>
<dbReference type="GeneID" id="25417775"/>
<evidence type="ECO:0000256" key="1">
    <source>
        <dbReference type="ARBA" id="ARBA00004123"/>
    </source>
</evidence>
<evidence type="ECO:0000256" key="13">
    <source>
        <dbReference type="ARBA" id="ARBA00074830"/>
    </source>
</evidence>
<dbReference type="Gene3D" id="3.40.50.10860">
    <property type="entry name" value="Leucine Dehydrogenase, chain A, domain 1"/>
    <property type="match status" value="1"/>
</dbReference>
<dbReference type="SUPFAM" id="SSF51735">
    <property type="entry name" value="NAD(P)-binding Rossmann-fold domains"/>
    <property type="match status" value="1"/>
</dbReference>
<dbReference type="HOGENOM" id="CLU_031413_0_0_1"/>
<dbReference type="SUPFAM" id="SSF53223">
    <property type="entry name" value="Aminoacid dehydrogenase-like, N-terminal domain"/>
    <property type="match status" value="1"/>
</dbReference>
<keyword evidence="14" id="KW-0175">Coiled coil</keyword>
<gene>
    <name evidence="18" type="ORF">M436DRAFT_86651</name>
</gene>
<keyword evidence="9" id="KW-0539">Nucleus</keyword>
<evidence type="ECO:0000256" key="6">
    <source>
        <dbReference type="ARBA" id="ARBA00022755"/>
    </source>
</evidence>
<name>A0A074WE14_9PEZI</name>
<evidence type="ECO:0000256" key="10">
    <source>
        <dbReference type="ARBA" id="ARBA00053076"/>
    </source>
</evidence>
<proteinExistence type="inferred from homology"/>
<keyword evidence="4" id="KW-0963">Cytoplasm</keyword>
<keyword evidence="19" id="KW-1185">Reference proteome</keyword>
<dbReference type="GO" id="GO:0006164">
    <property type="term" value="P:purine nucleotide biosynthetic process"/>
    <property type="evidence" value="ECO:0007669"/>
    <property type="project" value="UniProtKB-KW"/>
</dbReference>
<evidence type="ECO:0000256" key="14">
    <source>
        <dbReference type="SAM" id="Coils"/>
    </source>
</evidence>
<dbReference type="PRINTS" id="PR00085">
    <property type="entry name" value="THFDHDRGNASE"/>
</dbReference>
<evidence type="ECO:0000256" key="7">
    <source>
        <dbReference type="ARBA" id="ARBA00023002"/>
    </source>
</evidence>
<dbReference type="GO" id="GO:0004488">
    <property type="term" value="F:methylenetetrahydrofolate dehydrogenase (NADP+) activity"/>
    <property type="evidence" value="ECO:0007669"/>
    <property type="project" value="InterPro"/>
</dbReference>
<dbReference type="CDD" id="cd01079">
    <property type="entry name" value="NAD_bind_m-THF_DH"/>
    <property type="match status" value="1"/>
</dbReference>
<keyword evidence="6" id="KW-0658">Purine biosynthesis</keyword>
<dbReference type="GO" id="GO:0005634">
    <property type="term" value="C:nucleus"/>
    <property type="evidence" value="ECO:0007669"/>
    <property type="project" value="UniProtKB-SubCell"/>
</dbReference>
<protein>
    <recommendedName>
        <fullName evidence="13">Methylenetetrahydrofolate dehydrogenase [NAD(+)]</fullName>
        <ecNumber evidence="12">1.5.1.15</ecNumber>
    </recommendedName>
</protein>
<evidence type="ECO:0000313" key="19">
    <source>
        <dbReference type="Proteomes" id="UP000027730"/>
    </source>
</evidence>
<evidence type="ECO:0000256" key="15">
    <source>
        <dbReference type="SAM" id="MobiDB-lite"/>
    </source>
</evidence>
<dbReference type="InterPro" id="IPR035812">
    <property type="entry name" value="m-THF_DH_NAD-bd"/>
</dbReference>
<dbReference type="RefSeq" id="XP_013422311.1">
    <property type="nucleotide sequence ID" value="XM_013566857.1"/>
</dbReference>
<dbReference type="Proteomes" id="UP000027730">
    <property type="component" value="Unassembled WGS sequence"/>
</dbReference>
<dbReference type="GO" id="GO:0004487">
    <property type="term" value="F:methylenetetrahydrofolate dehydrogenase (NAD+) activity"/>
    <property type="evidence" value="ECO:0007669"/>
    <property type="project" value="UniProtKB-EC"/>
</dbReference>
<dbReference type="GO" id="GO:0006730">
    <property type="term" value="P:one-carbon metabolic process"/>
    <property type="evidence" value="ECO:0007669"/>
    <property type="project" value="UniProtKB-KW"/>
</dbReference>
<comment type="subunit">
    <text evidence="3">Homodimer.</text>
</comment>
<accession>A0A074WE14</accession>
<feature type="domain" description="Tetrahydrofolate dehydrogenase/cyclohydrolase catalytic" evidence="16">
    <location>
        <begin position="14"/>
        <end position="118"/>
    </location>
</feature>
<comment type="subcellular location">
    <subcellularLocation>
        <location evidence="2">Cytoplasm</location>
    </subcellularLocation>
    <subcellularLocation>
        <location evidence="1">Nucleus</location>
    </subcellularLocation>
</comment>
<evidence type="ECO:0000256" key="4">
    <source>
        <dbReference type="ARBA" id="ARBA00022490"/>
    </source>
</evidence>
<reference evidence="18 19" key="1">
    <citation type="journal article" date="2014" name="BMC Genomics">
        <title>Genome sequencing of four Aureobasidium pullulans varieties: biotechnological potential, stress tolerance, and description of new species.</title>
        <authorList>
            <person name="Gostin Ar C."/>
            <person name="Ohm R.A."/>
            <person name="Kogej T."/>
            <person name="Sonjak S."/>
            <person name="Turk M."/>
            <person name="Zajc J."/>
            <person name="Zalar P."/>
            <person name="Grube M."/>
            <person name="Sun H."/>
            <person name="Han J."/>
            <person name="Sharma A."/>
            <person name="Chiniquy J."/>
            <person name="Ngan C.Y."/>
            <person name="Lipzen A."/>
            <person name="Barry K."/>
            <person name="Grigoriev I.V."/>
            <person name="Gunde-Cimerman N."/>
        </authorList>
    </citation>
    <scope>NUCLEOTIDE SEQUENCE [LARGE SCALE GENOMIC DNA]</scope>
    <source>
        <strain evidence="18 19">CBS 147.97</strain>
    </source>
</reference>
<dbReference type="EC" id="1.5.1.15" evidence="12"/>
<evidence type="ECO:0000259" key="17">
    <source>
        <dbReference type="Pfam" id="PF02882"/>
    </source>
</evidence>
<evidence type="ECO:0000259" key="16">
    <source>
        <dbReference type="Pfam" id="PF00763"/>
    </source>
</evidence>
<keyword evidence="5" id="KW-0554">One-carbon metabolism</keyword>
<keyword evidence="8" id="KW-0520">NAD</keyword>
<dbReference type="AlphaFoldDB" id="A0A074WE14"/>
<feature type="domain" description="Tetrahydrofolate dehydrogenase/cyclohydrolase NAD(P)-binding" evidence="17">
    <location>
        <begin position="147"/>
        <end position="304"/>
    </location>
</feature>
<dbReference type="GO" id="GO:0005829">
    <property type="term" value="C:cytosol"/>
    <property type="evidence" value="ECO:0007669"/>
    <property type="project" value="TreeGrafter"/>
</dbReference>
<evidence type="ECO:0000256" key="11">
    <source>
        <dbReference type="ARBA" id="ARBA00061364"/>
    </source>
</evidence>
<evidence type="ECO:0000256" key="9">
    <source>
        <dbReference type="ARBA" id="ARBA00023242"/>
    </source>
</evidence>
<dbReference type="STRING" id="1043004.A0A074WE14"/>
<evidence type="ECO:0000256" key="8">
    <source>
        <dbReference type="ARBA" id="ARBA00023027"/>
    </source>
</evidence>
<keyword evidence="7" id="KW-0560">Oxidoreductase</keyword>
<dbReference type="FunFam" id="3.40.50.10860:FF:000012">
    <property type="entry name" value="Methylenetetrahydrofolate dehydrogenase [NAD(+)]"/>
    <property type="match status" value="1"/>
</dbReference>
<evidence type="ECO:0000256" key="12">
    <source>
        <dbReference type="ARBA" id="ARBA00066980"/>
    </source>
</evidence>
<sequence>MSNNPTSCKVVLAANIAKKLQAEVAEGLAKLSRKPHLVGFLANKDPAARMYADWTGKTCIDNGFAFTLREVEREELEEAIRDANTDDSVDGILVYYPVFNTSRDRTIQYVVDMHKDVEGLSPKLINNMYQNIRFLDPPHNTQKSILPCTPLAMIKILEYLNIYNTILDYGKRLWGRRITVINRSEVVGRPLAALLANDGAEVYSVDVTGVQRFSRGQGLRNQQHVVEEKPDMTMDDCLAISDVVISGVPGDKFKVPVDKIRDGAVCINFSSEKNFTPQVKEHASIYVPAVGKVTIMILLRNLLVCTAMATYFKSLSPAQLSALKSLETTAENTQSPLIASEENTSTPPIDSMLSSSILESPAKMNEENRLDLVELRLRQTADQLQRMVQNNPDVDAKPAEAIEKTGTVEEVVAA</sequence>
<comment type="function">
    <text evidence="10">Catalyzes oxidation of cytoplasmic one-carbon units for purine biosynthesis.</text>
</comment>
<dbReference type="InterPro" id="IPR036291">
    <property type="entry name" value="NAD(P)-bd_dom_sf"/>
</dbReference>
<organism evidence="18 19">
    <name type="scientific">Aureobasidium namibiae CBS 147.97</name>
    <dbReference type="NCBI Taxonomy" id="1043004"/>
    <lineage>
        <taxon>Eukaryota</taxon>
        <taxon>Fungi</taxon>
        <taxon>Dikarya</taxon>
        <taxon>Ascomycota</taxon>
        <taxon>Pezizomycotina</taxon>
        <taxon>Dothideomycetes</taxon>
        <taxon>Dothideomycetidae</taxon>
        <taxon>Dothideales</taxon>
        <taxon>Saccotheciaceae</taxon>
        <taxon>Aureobasidium</taxon>
    </lineage>
</organism>
<feature type="region of interest" description="Disordered" evidence="15">
    <location>
        <begin position="333"/>
        <end position="353"/>
    </location>
</feature>
<dbReference type="PANTHER" id="PTHR48099:SF3">
    <property type="entry name" value="METHYLENETETRAHYDROFOLATE DEHYDROGENASE [NAD(+)]"/>
    <property type="match status" value="1"/>
</dbReference>